<organism evidence="1 2">
    <name type="scientific">Kitasatospora acidiphila</name>
    <dbReference type="NCBI Taxonomy" id="2567942"/>
    <lineage>
        <taxon>Bacteria</taxon>
        <taxon>Bacillati</taxon>
        <taxon>Actinomycetota</taxon>
        <taxon>Actinomycetes</taxon>
        <taxon>Kitasatosporales</taxon>
        <taxon>Streptomycetaceae</taxon>
        <taxon>Kitasatospora</taxon>
    </lineage>
</organism>
<accession>A0A540WBA6</accession>
<dbReference type="Proteomes" id="UP000319103">
    <property type="component" value="Unassembled WGS sequence"/>
</dbReference>
<evidence type="ECO:0000313" key="2">
    <source>
        <dbReference type="Proteomes" id="UP000319103"/>
    </source>
</evidence>
<reference evidence="1 2" key="1">
    <citation type="submission" date="2019-06" db="EMBL/GenBank/DDBJ databases">
        <title>Description of Kitasatospora acidophila sp. nov. isolated from pine grove soil, and reclassification of Streptomyces novaecaesareae to Kitasatospora novaeceasareae comb. nov.</title>
        <authorList>
            <person name="Kim M.J."/>
        </authorList>
    </citation>
    <scope>NUCLEOTIDE SEQUENCE [LARGE SCALE GENOMIC DNA]</scope>
    <source>
        <strain evidence="1 2">MMS16-CNU292</strain>
    </source>
</reference>
<protein>
    <submittedName>
        <fullName evidence="1">Uncharacterized protein</fullName>
    </submittedName>
</protein>
<gene>
    <name evidence="1" type="ORF">E6W39_29995</name>
</gene>
<evidence type="ECO:0000313" key="1">
    <source>
        <dbReference type="EMBL" id="TQF05684.1"/>
    </source>
</evidence>
<proteinExistence type="predicted"/>
<name>A0A540WBA6_9ACTN</name>
<dbReference type="OrthoDB" id="3431428at2"/>
<keyword evidence="2" id="KW-1185">Reference proteome</keyword>
<comment type="caution">
    <text evidence="1">The sequence shown here is derived from an EMBL/GenBank/DDBJ whole genome shotgun (WGS) entry which is preliminary data.</text>
</comment>
<dbReference type="AlphaFoldDB" id="A0A540WBA6"/>
<sequence length="118" mass="13366">MVTASQHPSDEPLIPMPPLTFPGLQKAVATLVPSRLPELFEDMRQTFIWAEEQESISPIRLFHLRWGMVIAIERIPSRAHRFRECEHRVANAGTREEARAASIEIGRILAEAEAEVRG</sequence>
<dbReference type="EMBL" id="VIGB01000003">
    <property type="protein sequence ID" value="TQF05684.1"/>
    <property type="molecule type" value="Genomic_DNA"/>
</dbReference>
<dbReference type="RefSeq" id="WP_141636155.1">
    <property type="nucleotide sequence ID" value="NZ_VIGB01000003.1"/>
</dbReference>